<dbReference type="InterPro" id="IPR037272">
    <property type="entry name" value="SNS_sf"/>
</dbReference>
<feature type="transmembrane region" description="Helical" evidence="7">
    <location>
        <begin position="214"/>
        <end position="233"/>
    </location>
</feature>
<feature type="transmembrane region" description="Helical" evidence="7">
    <location>
        <begin position="455"/>
        <end position="476"/>
    </location>
</feature>
<name>A0AB34INY8_PRYPA</name>
<keyword evidence="4 7" id="KW-1133">Transmembrane helix</keyword>
<keyword evidence="6" id="KW-0769">Symport</keyword>
<dbReference type="GO" id="GO:0005283">
    <property type="term" value="F:amino acid:sodium symporter activity"/>
    <property type="evidence" value="ECO:0007669"/>
    <property type="project" value="TreeGrafter"/>
</dbReference>
<feature type="transmembrane region" description="Helical" evidence="7">
    <location>
        <begin position="496"/>
        <end position="514"/>
    </location>
</feature>
<accession>A0AB34INY8</accession>
<feature type="transmembrane region" description="Helical" evidence="7">
    <location>
        <begin position="101"/>
        <end position="130"/>
    </location>
</feature>
<feature type="transmembrane region" description="Helical" evidence="7">
    <location>
        <begin position="382"/>
        <end position="405"/>
    </location>
</feature>
<dbReference type="InterPro" id="IPR000175">
    <property type="entry name" value="Na/ntran_symport"/>
</dbReference>
<feature type="transmembrane region" description="Helical" evidence="7">
    <location>
        <begin position="288"/>
        <end position="313"/>
    </location>
</feature>
<protein>
    <recommendedName>
        <fullName evidence="6">Transporter</fullName>
    </recommendedName>
</protein>
<dbReference type="SUPFAM" id="SSF161070">
    <property type="entry name" value="SNF-like"/>
    <property type="match status" value="1"/>
</dbReference>
<comment type="caution">
    <text evidence="8">The sequence shown here is derived from an EMBL/GenBank/DDBJ whole genome shotgun (WGS) entry which is preliminary data.</text>
</comment>
<keyword evidence="5 7" id="KW-0472">Membrane</keyword>
<feature type="transmembrane region" description="Helical" evidence="7">
    <location>
        <begin position="426"/>
        <end position="449"/>
    </location>
</feature>
<proteinExistence type="inferred from homology"/>
<feature type="transmembrane region" description="Helical" evidence="7">
    <location>
        <begin position="534"/>
        <end position="554"/>
    </location>
</feature>
<evidence type="ECO:0000256" key="1">
    <source>
        <dbReference type="ARBA" id="ARBA00004141"/>
    </source>
</evidence>
<reference evidence="8 9" key="1">
    <citation type="journal article" date="2024" name="Science">
        <title>Giant polyketide synthase enzymes in the biosynthesis of giant marine polyether toxins.</title>
        <authorList>
            <person name="Fallon T.R."/>
            <person name="Shende V.V."/>
            <person name="Wierzbicki I.H."/>
            <person name="Pendleton A.L."/>
            <person name="Watervoot N.F."/>
            <person name="Auber R.P."/>
            <person name="Gonzalez D.J."/>
            <person name="Wisecaver J.H."/>
            <person name="Moore B.S."/>
        </authorList>
    </citation>
    <scope>NUCLEOTIDE SEQUENCE [LARGE SCALE GENOMIC DNA]</scope>
    <source>
        <strain evidence="8 9">12B1</strain>
    </source>
</reference>
<dbReference type="PROSITE" id="PS00610">
    <property type="entry name" value="NA_NEUROTRAN_SYMP_1"/>
    <property type="match status" value="1"/>
</dbReference>
<dbReference type="Pfam" id="PF00209">
    <property type="entry name" value="SNF"/>
    <property type="match status" value="1"/>
</dbReference>
<dbReference type="EMBL" id="JBGBPQ010000021">
    <property type="protein sequence ID" value="KAL1503922.1"/>
    <property type="molecule type" value="Genomic_DNA"/>
</dbReference>
<gene>
    <name evidence="8" type="ORF">AB1Y20_012383</name>
</gene>
<evidence type="ECO:0000256" key="6">
    <source>
        <dbReference type="RuleBase" id="RU003732"/>
    </source>
</evidence>
<evidence type="ECO:0000256" key="4">
    <source>
        <dbReference type="ARBA" id="ARBA00022989"/>
    </source>
</evidence>
<keyword evidence="3 6" id="KW-0812">Transmembrane</keyword>
<dbReference type="PANTHER" id="PTHR11616:SF241">
    <property type="entry name" value="SODIUM- AND CHLORIDE-DEPENDENT GLYCINE TRANSPORTER 2"/>
    <property type="match status" value="1"/>
</dbReference>
<evidence type="ECO:0000256" key="2">
    <source>
        <dbReference type="ARBA" id="ARBA00022448"/>
    </source>
</evidence>
<feature type="transmembrane region" description="Helical" evidence="7">
    <location>
        <begin position="325"/>
        <end position="350"/>
    </location>
</feature>
<dbReference type="GO" id="GO:0005886">
    <property type="term" value="C:plasma membrane"/>
    <property type="evidence" value="ECO:0007669"/>
    <property type="project" value="TreeGrafter"/>
</dbReference>
<keyword evidence="9" id="KW-1185">Reference proteome</keyword>
<keyword evidence="2 6" id="KW-0813">Transport</keyword>
<comment type="similarity">
    <text evidence="6">Belongs to the sodium:neurotransmitter symporter (SNF) (TC 2.A.22) family.</text>
</comment>
<dbReference type="AlphaFoldDB" id="A0AB34INY8"/>
<sequence length="601" mass="64563">MGEGESSSIVDAELTSGETSSRARWSNQLEFTVTIIGYAVGLGNFWRFPYLCYKHGGGAFLVPYSLSLFLIAIPIFLLELAMGQKTQRGARELWVEVHPALGGVGIAGVLATFVVALYYNVIVAWALWYLGNSFSSPLPWADERGGARYFWEARVQTLRCRPDNSLGLPTDLSSGLGGAAAALLNSTANTTEASCSWAGATFPQHPGLEDSGGLVPPLLGCLAAGWFLIWVCVCKGIASIGKVAWFTALFPYVVLFILLVRGLTLEGASTGLRYYLTPDFSKLTDGKVWIAAASQIFYSTGIGWGTLIAFASYNAPSHNFVRDAWLVPLINCGTSFLAGLVVFSVLGYLANLRGVEVDELKMDGSGLAFVVYPEAIARMPGAPVFAVLFFTMLLCLGVDSQFAMVETVLTTIHDAKLLPWGKPLTSALVCALMGLCGVIFVTRAGLHWLELFDSFAVNLTLFLVGGLECLAIGWVYGADRFAADVLQMTGFRVPKAALWGYKLFIPACLLLIIAESLRGAISNGYDFPGWGVAVGWLLALASSLPIFVCALLALCRAPRRGMPKEFSAEIQVVSSTCTSRGRVHSQDSGTCTIEMSAAWQA</sequence>
<organism evidence="8 9">
    <name type="scientific">Prymnesium parvum</name>
    <name type="common">Toxic golden alga</name>
    <dbReference type="NCBI Taxonomy" id="97485"/>
    <lineage>
        <taxon>Eukaryota</taxon>
        <taxon>Haptista</taxon>
        <taxon>Haptophyta</taxon>
        <taxon>Prymnesiophyceae</taxon>
        <taxon>Prymnesiales</taxon>
        <taxon>Prymnesiaceae</taxon>
        <taxon>Prymnesium</taxon>
    </lineage>
</organism>
<feature type="transmembrane region" description="Helical" evidence="7">
    <location>
        <begin position="29"/>
        <end position="48"/>
    </location>
</feature>
<evidence type="ECO:0000313" key="9">
    <source>
        <dbReference type="Proteomes" id="UP001515480"/>
    </source>
</evidence>
<evidence type="ECO:0000256" key="5">
    <source>
        <dbReference type="ARBA" id="ARBA00023136"/>
    </source>
</evidence>
<dbReference type="PRINTS" id="PR00176">
    <property type="entry name" value="NANEUSMPORT"/>
</dbReference>
<feature type="transmembrane region" description="Helical" evidence="7">
    <location>
        <begin position="60"/>
        <end position="80"/>
    </location>
</feature>
<dbReference type="Proteomes" id="UP001515480">
    <property type="component" value="Unassembled WGS sequence"/>
</dbReference>
<dbReference type="GO" id="GO:0089718">
    <property type="term" value="P:amino acid import across plasma membrane"/>
    <property type="evidence" value="ECO:0007669"/>
    <property type="project" value="TreeGrafter"/>
</dbReference>
<dbReference type="PROSITE" id="PS50267">
    <property type="entry name" value="NA_NEUROTRAN_SYMP_3"/>
    <property type="match status" value="1"/>
</dbReference>
<dbReference type="PANTHER" id="PTHR11616">
    <property type="entry name" value="SODIUM/CHLORIDE DEPENDENT TRANSPORTER"/>
    <property type="match status" value="1"/>
</dbReference>
<evidence type="ECO:0000256" key="7">
    <source>
        <dbReference type="SAM" id="Phobius"/>
    </source>
</evidence>
<evidence type="ECO:0000256" key="3">
    <source>
        <dbReference type="ARBA" id="ARBA00022692"/>
    </source>
</evidence>
<comment type="subcellular location">
    <subcellularLocation>
        <location evidence="1">Membrane</location>
        <topology evidence="1">Multi-pass membrane protein</topology>
    </subcellularLocation>
</comment>
<evidence type="ECO:0000313" key="8">
    <source>
        <dbReference type="EMBL" id="KAL1503922.1"/>
    </source>
</evidence>
<feature type="transmembrane region" description="Helical" evidence="7">
    <location>
        <begin position="245"/>
        <end position="268"/>
    </location>
</feature>